<accession>M6D527</accession>
<dbReference type="SUPFAM" id="SSF48537">
    <property type="entry name" value="Phospholipase C/P1 nuclease"/>
    <property type="match status" value="1"/>
</dbReference>
<evidence type="ECO:0000256" key="6">
    <source>
        <dbReference type="ARBA" id="ARBA00023180"/>
    </source>
</evidence>
<keyword evidence="1" id="KW-0540">Nuclease</keyword>
<dbReference type="CDD" id="cd11010">
    <property type="entry name" value="S1-P1_nuclease"/>
    <property type="match status" value="1"/>
</dbReference>
<evidence type="ECO:0000313" key="8">
    <source>
        <dbReference type="Proteomes" id="UP000011988"/>
    </source>
</evidence>
<dbReference type="GO" id="GO:0003676">
    <property type="term" value="F:nucleic acid binding"/>
    <property type="evidence" value="ECO:0007669"/>
    <property type="project" value="InterPro"/>
</dbReference>
<dbReference type="Pfam" id="PF02265">
    <property type="entry name" value="S1-P1_nuclease"/>
    <property type="match status" value="1"/>
</dbReference>
<dbReference type="PANTHER" id="PTHR33146:SF26">
    <property type="entry name" value="ENDONUCLEASE 4"/>
    <property type="match status" value="1"/>
</dbReference>
<proteinExistence type="predicted"/>
<keyword evidence="2" id="KW-0479">Metal-binding</keyword>
<comment type="caution">
    <text evidence="7">The sequence shown here is derived from an EMBL/GenBank/DDBJ whole genome shotgun (WGS) entry which is preliminary data.</text>
</comment>
<keyword evidence="4" id="KW-0378">Hydrolase</keyword>
<keyword evidence="6" id="KW-0325">Glycoprotein</keyword>
<dbReference type="Proteomes" id="UP000011988">
    <property type="component" value="Unassembled WGS sequence"/>
</dbReference>
<evidence type="ECO:0000313" key="7">
    <source>
        <dbReference type="EMBL" id="EMJ93650.1"/>
    </source>
</evidence>
<dbReference type="InterPro" id="IPR003154">
    <property type="entry name" value="S1/P1nuclease"/>
</dbReference>
<dbReference type="InterPro" id="IPR008947">
    <property type="entry name" value="PLipase_C/P1_nuclease_dom_sf"/>
</dbReference>
<dbReference type="Gene3D" id="1.10.575.10">
    <property type="entry name" value="P1 Nuclease"/>
    <property type="match status" value="1"/>
</dbReference>
<dbReference type="OrthoDB" id="267579at2"/>
<dbReference type="EMBL" id="ANIK01000064">
    <property type="protein sequence ID" value="EMJ93650.1"/>
    <property type="molecule type" value="Genomic_DNA"/>
</dbReference>
<keyword evidence="3" id="KW-0255">Endonuclease</keyword>
<dbReference type="GO" id="GO:0006308">
    <property type="term" value="P:DNA catabolic process"/>
    <property type="evidence" value="ECO:0007669"/>
    <property type="project" value="InterPro"/>
</dbReference>
<reference evidence="7 8" key="1">
    <citation type="submission" date="2013-01" db="EMBL/GenBank/DDBJ databases">
        <authorList>
            <person name="Harkins D.M."/>
            <person name="Durkin A.S."/>
            <person name="Brinkac L.M."/>
            <person name="Haft D.H."/>
            <person name="Selengut J.D."/>
            <person name="Sanka R."/>
            <person name="DePew J."/>
            <person name="Purushe J."/>
            <person name="Galloway R.L."/>
            <person name="Vinetz J.M."/>
            <person name="Sutton G.G."/>
            <person name="Nierman W.C."/>
            <person name="Fouts D.E."/>
        </authorList>
    </citation>
    <scope>NUCLEOTIDE SEQUENCE [LARGE SCALE GENOMIC DNA]</scope>
    <source>
        <strain evidence="7 8">79601</strain>
    </source>
</reference>
<dbReference type="RefSeq" id="WP_020774081.1">
    <property type="nucleotide sequence ID" value="NZ_ANIK01000064.1"/>
</dbReference>
<dbReference type="GO" id="GO:0004519">
    <property type="term" value="F:endonuclease activity"/>
    <property type="evidence" value="ECO:0007669"/>
    <property type="project" value="UniProtKB-KW"/>
</dbReference>
<evidence type="ECO:0000256" key="3">
    <source>
        <dbReference type="ARBA" id="ARBA00022759"/>
    </source>
</evidence>
<keyword evidence="5" id="KW-1015">Disulfide bond</keyword>
<evidence type="ECO:0000256" key="1">
    <source>
        <dbReference type="ARBA" id="ARBA00022722"/>
    </source>
</evidence>
<dbReference type="GO" id="GO:0016788">
    <property type="term" value="F:hydrolase activity, acting on ester bonds"/>
    <property type="evidence" value="ECO:0007669"/>
    <property type="project" value="InterPro"/>
</dbReference>
<dbReference type="GO" id="GO:0046872">
    <property type="term" value="F:metal ion binding"/>
    <property type="evidence" value="ECO:0007669"/>
    <property type="project" value="UniProtKB-KW"/>
</dbReference>
<dbReference type="AlphaFoldDB" id="M6D527"/>
<evidence type="ECO:0000256" key="5">
    <source>
        <dbReference type="ARBA" id="ARBA00023157"/>
    </source>
</evidence>
<dbReference type="PATRIC" id="fig|1218565.3.peg.2962"/>
<evidence type="ECO:0000256" key="4">
    <source>
        <dbReference type="ARBA" id="ARBA00022801"/>
    </source>
</evidence>
<sequence length="292" mass="32580">MKTINRVKFAILITVTLLVNSNVYGWGHEGHEVIGMIAQKILENSKGFEQINNILGKLTLEQISTCPDELRVFQSEKRPMSPICNQIFTDPQPPTNTGSWHFIDIPVSLVTPTHEDIVKICKSSCVITEIDRWSSVLADSTQTNGKRLQALSFVVHFIGDIHQPLHVAERNNDLGGNRVRVQIGKRRSSLHGIWDTNLVNFISTNPITVSIILKPDIAFAQSEAQNTPEVWALQGFQFARNVAYDGIPNDRSTVKISDAYIQNATPVVKHQLANAGVRLAQHLIKIFSSSNR</sequence>
<organism evidence="7 8">
    <name type="scientific">Leptospira alstonii serovar Sichuan str. 79601</name>
    <dbReference type="NCBI Taxonomy" id="1218565"/>
    <lineage>
        <taxon>Bacteria</taxon>
        <taxon>Pseudomonadati</taxon>
        <taxon>Spirochaetota</taxon>
        <taxon>Spirochaetia</taxon>
        <taxon>Leptospirales</taxon>
        <taxon>Leptospiraceae</taxon>
        <taxon>Leptospira</taxon>
    </lineage>
</organism>
<protein>
    <submittedName>
        <fullName evidence="7">S1/P1 Nuclease</fullName>
    </submittedName>
</protein>
<gene>
    <name evidence="7" type="ORF">LEP1GSC194_1716</name>
</gene>
<dbReference type="PANTHER" id="PTHR33146">
    <property type="entry name" value="ENDONUCLEASE 4"/>
    <property type="match status" value="1"/>
</dbReference>
<evidence type="ECO:0000256" key="2">
    <source>
        <dbReference type="ARBA" id="ARBA00022723"/>
    </source>
</evidence>
<name>M6D527_9LEPT</name>